<evidence type="ECO:0000313" key="3">
    <source>
        <dbReference type="EMBL" id="MFD0796784.1"/>
    </source>
</evidence>
<dbReference type="SUPFAM" id="SSF54909">
    <property type="entry name" value="Dimeric alpha+beta barrel"/>
    <property type="match status" value="1"/>
</dbReference>
<organism evidence="3 4">
    <name type="scientific">Maribacter chungangensis</name>
    <dbReference type="NCBI Taxonomy" id="1069117"/>
    <lineage>
        <taxon>Bacteria</taxon>
        <taxon>Pseudomonadati</taxon>
        <taxon>Bacteroidota</taxon>
        <taxon>Flavobacteriia</taxon>
        <taxon>Flavobacteriales</taxon>
        <taxon>Flavobacteriaceae</taxon>
        <taxon>Maribacter</taxon>
    </lineage>
</organism>
<gene>
    <name evidence="3" type="ORF">ACFQZJ_04880</name>
</gene>
<protein>
    <submittedName>
        <fullName evidence="3">NIPSNAP family protein</fullName>
    </submittedName>
</protein>
<dbReference type="InterPro" id="IPR011008">
    <property type="entry name" value="Dimeric_a/b-barrel"/>
</dbReference>
<dbReference type="Gene3D" id="3.30.70.100">
    <property type="match status" value="2"/>
</dbReference>
<dbReference type="Proteomes" id="UP001597012">
    <property type="component" value="Unassembled WGS sequence"/>
</dbReference>
<dbReference type="RefSeq" id="WP_379932704.1">
    <property type="nucleotide sequence ID" value="NZ_JBHTHY010000003.1"/>
</dbReference>
<dbReference type="Pfam" id="PF07978">
    <property type="entry name" value="NIPSNAP"/>
    <property type="match status" value="1"/>
</dbReference>
<keyword evidence="1" id="KW-0732">Signal</keyword>
<evidence type="ECO:0000259" key="2">
    <source>
        <dbReference type="Pfam" id="PF07978"/>
    </source>
</evidence>
<evidence type="ECO:0000313" key="4">
    <source>
        <dbReference type="Proteomes" id="UP001597012"/>
    </source>
</evidence>
<reference evidence="4" key="1">
    <citation type="journal article" date="2019" name="Int. J. Syst. Evol. Microbiol.">
        <title>The Global Catalogue of Microorganisms (GCM) 10K type strain sequencing project: providing services to taxonomists for standard genome sequencing and annotation.</title>
        <authorList>
            <consortium name="The Broad Institute Genomics Platform"/>
            <consortium name="The Broad Institute Genome Sequencing Center for Infectious Disease"/>
            <person name="Wu L."/>
            <person name="Ma J."/>
        </authorList>
    </citation>
    <scope>NUCLEOTIDE SEQUENCE [LARGE SCALE GENOMIC DNA]</scope>
    <source>
        <strain evidence="4">CCUG 61948</strain>
    </source>
</reference>
<feature type="domain" description="NIPSNAP" evidence="2">
    <location>
        <begin position="156"/>
        <end position="259"/>
    </location>
</feature>
<proteinExistence type="predicted"/>
<feature type="signal peptide" evidence="1">
    <location>
        <begin position="1"/>
        <end position="24"/>
    </location>
</feature>
<dbReference type="InterPro" id="IPR012577">
    <property type="entry name" value="NIPSNAP"/>
</dbReference>
<name>A0ABW3B2G4_9FLAO</name>
<sequence>MRFLSSTVISALLFAFLFSTNLVAQDKREYYQLKTYTLKNEAQEQLVDSYLEKAFLPSLKRYGINSVGVFKLHNSKYVKADKIYVLIPFNSLLQFEALEDFLLRDKAHLADGKTYLEATHDNAPYENITSVLMRAFTDMPKMIPSNIEGPRASRVYELRSYESPTEAAYKNKVHMFNQGGEVALFDSLGFNAVFYAEVISGDRMPNLMYMTTFSSMDKRDELWKTFFESEKWTALKNDPFYKNNMKKADIMLLYPTPYSDY</sequence>
<comment type="caution">
    <text evidence="3">The sequence shown here is derived from an EMBL/GenBank/DDBJ whole genome shotgun (WGS) entry which is preliminary data.</text>
</comment>
<accession>A0ABW3B2G4</accession>
<evidence type="ECO:0000256" key="1">
    <source>
        <dbReference type="SAM" id="SignalP"/>
    </source>
</evidence>
<keyword evidence="4" id="KW-1185">Reference proteome</keyword>
<dbReference type="EMBL" id="JBHTHY010000003">
    <property type="protein sequence ID" value="MFD0796784.1"/>
    <property type="molecule type" value="Genomic_DNA"/>
</dbReference>
<feature type="chain" id="PRO_5045063993" evidence="1">
    <location>
        <begin position="25"/>
        <end position="261"/>
    </location>
</feature>